<comment type="caution">
    <text evidence="1">The sequence shown here is derived from an EMBL/GenBank/DDBJ whole genome shotgun (WGS) entry which is preliminary data.</text>
</comment>
<dbReference type="RefSeq" id="WP_184927905.1">
    <property type="nucleotide sequence ID" value="NZ_JACHMO010000001.1"/>
</dbReference>
<dbReference type="EMBL" id="JACHMO010000001">
    <property type="protein sequence ID" value="MBB5807928.1"/>
    <property type="molecule type" value="Genomic_DNA"/>
</dbReference>
<evidence type="ECO:0000313" key="2">
    <source>
        <dbReference type="Proteomes" id="UP000552097"/>
    </source>
</evidence>
<dbReference type="Proteomes" id="UP000552097">
    <property type="component" value="Unassembled WGS sequence"/>
</dbReference>
<gene>
    <name evidence="1" type="ORF">F4560_007696</name>
</gene>
<proteinExistence type="predicted"/>
<name>A0A7W9M5B8_9PSEU</name>
<sequence length="153" mass="17030">MHGLLIYYFSGDNRADEPVTVDSEVALDDVLSEILANPQPHPTVVYAEIRPTIGLPGLPDHQLKFDLDTQHHVGAVHLFGPKDFLEAGVTSGADDTTAWIALPRQTDTWVPSDVTLYIDRDTEFPKEATLQLSLLRELLHEFMRTGKRPICVG</sequence>
<dbReference type="InterPro" id="IPR025680">
    <property type="entry name" value="DddI"/>
</dbReference>
<keyword evidence="2" id="KW-1185">Reference proteome</keyword>
<evidence type="ECO:0008006" key="3">
    <source>
        <dbReference type="Google" id="ProtNLM"/>
    </source>
</evidence>
<protein>
    <recommendedName>
        <fullName evidence="3">Immunity protein Imm1</fullName>
    </recommendedName>
</protein>
<organism evidence="1 2">
    <name type="scientific">Saccharothrix ecbatanensis</name>
    <dbReference type="NCBI Taxonomy" id="1105145"/>
    <lineage>
        <taxon>Bacteria</taxon>
        <taxon>Bacillati</taxon>
        <taxon>Actinomycetota</taxon>
        <taxon>Actinomycetes</taxon>
        <taxon>Pseudonocardiales</taxon>
        <taxon>Pseudonocardiaceae</taxon>
        <taxon>Saccharothrix</taxon>
    </lineage>
</organism>
<reference evidence="1 2" key="1">
    <citation type="submission" date="2020-08" db="EMBL/GenBank/DDBJ databases">
        <title>Sequencing the genomes of 1000 actinobacteria strains.</title>
        <authorList>
            <person name="Klenk H.-P."/>
        </authorList>
    </citation>
    <scope>NUCLEOTIDE SEQUENCE [LARGE SCALE GENOMIC DNA]</scope>
    <source>
        <strain evidence="1 2">DSM 45486</strain>
    </source>
</reference>
<dbReference type="Pfam" id="PF14430">
    <property type="entry name" value="Imm1"/>
    <property type="match status" value="1"/>
</dbReference>
<dbReference type="AlphaFoldDB" id="A0A7W9M5B8"/>
<accession>A0A7W9M5B8</accession>
<evidence type="ECO:0000313" key="1">
    <source>
        <dbReference type="EMBL" id="MBB5807928.1"/>
    </source>
</evidence>